<evidence type="ECO:0000256" key="1">
    <source>
        <dbReference type="SAM" id="MobiDB-lite"/>
    </source>
</evidence>
<feature type="region of interest" description="Disordered" evidence="1">
    <location>
        <begin position="55"/>
        <end position="76"/>
    </location>
</feature>
<dbReference type="AlphaFoldDB" id="A0AAV5TV81"/>
<feature type="compositionally biased region" description="Low complexity" evidence="1">
    <location>
        <begin position="65"/>
        <end position="76"/>
    </location>
</feature>
<keyword evidence="3" id="KW-1185">Reference proteome</keyword>
<organism evidence="2 3">
    <name type="scientific">Pristionchus entomophagus</name>
    <dbReference type="NCBI Taxonomy" id="358040"/>
    <lineage>
        <taxon>Eukaryota</taxon>
        <taxon>Metazoa</taxon>
        <taxon>Ecdysozoa</taxon>
        <taxon>Nematoda</taxon>
        <taxon>Chromadorea</taxon>
        <taxon>Rhabditida</taxon>
        <taxon>Rhabditina</taxon>
        <taxon>Diplogasteromorpha</taxon>
        <taxon>Diplogasteroidea</taxon>
        <taxon>Neodiplogasteridae</taxon>
        <taxon>Pristionchus</taxon>
    </lineage>
</organism>
<sequence>VLIRFHLLLHFSISDHTSLLGSSALSPSFLSSILFASASSDLRSERTLLAAPSFSRADCNPHHYSSQPERVSSSSASRASMFCLSDSRKASRASRSLV</sequence>
<accession>A0AAV5TV81</accession>
<feature type="non-terminal residue" evidence="2">
    <location>
        <position position="1"/>
    </location>
</feature>
<comment type="caution">
    <text evidence="2">The sequence shown here is derived from an EMBL/GenBank/DDBJ whole genome shotgun (WGS) entry which is preliminary data.</text>
</comment>
<evidence type="ECO:0008006" key="4">
    <source>
        <dbReference type="Google" id="ProtNLM"/>
    </source>
</evidence>
<feature type="non-terminal residue" evidence="2">
    <location>
        <position position="98"/>
    </location>
</feature>
<reference evidence="2" key="1">
    <citation type="submission" date="2023-10" db="EMBL/GenBank/DDBJ databases">
        <title>Genome assembly of Pristionchus species.</title>
        <authorList>
            <person name="Yoshida K."/>
            <person name="Sommer R.J."/>
        </authorList>
    </citation>
    <scope>NUCLEOTIDE SEQUENCE</scope>
    <source>
        <strain evidence="2">RS0144</strain>
    </source>
</reference>
<dbReference type="EMBL" id="BTSX01000005">
    <property type="protein sequence ID" value="GMS98057.1"/>
    <property type="molecule type" value="Genomic_DNA"/>
</dbReference>
<name>A0AAV5TV81_9BILA</name>
<proteinExistence type="predicted"/>
<evidence type="ECO:0000313" key="3">
    <source>
        <dbReference type="Proteomes" id="UP001432027"/>
    </source>
</evidence>
<evidence type="ECO:0000313" key="2">
    <source>
        <dbReference type="EMBL" id="GMS98057.1"/>
    </source>
</evidence>
<dbReference type="Proteomes" id="UP001432027">
    <property type="component" value="Unassembled WGS sequence"/>
</dbReference>
<gene>
    <name evidence="2" type="ORF">PENTCL1PPCAC_20232</name>
</gene>
<protein>
    <recommendedName>
        <fullName evidence="4">Secreted protein</fullName>
    </recommendedName>
</protein>